<name>A0A1I1B8H4_9PSEU</name>
<proteinExistence type="predicted"/>
<accession>A0A1I1B8H4</accession>
<dbReference type="AlphaFoldDB" id="A0A1I1B8H4"/>
<feature type="region of interest" description="Disordered" evidence="1">
    <location>
        <begin position="28"/>
        <end position="78"/>
    </location>
</feature>
<feature type="compositionally biased region" description="Basic and acidic residues" evidence="1">
    <location>
        <begin position="64"/>
        <end position="78"/>
    </location>
</feature>
<keyword evidence="3" id="KW-1185">Reference proteome</keyword>
<dbReference type="EMBL" id="FOKG01000012">
    <property type="protein sequence ID" value="SFB46377.1"/>
    <property type="molecule type" value="Genomic_DNA"/>
</dbReference>
<reference evidence="3" key="1">
    <citation type="submission" date="2016-10" db="EMBL/GenBank/DDBJ databases">
        <authorList>
            <person name="Varghese N."/>
            <person name="Submissions S."/>
        </authorList>
    </citation>
    <scope>NUCLEOTIDE SEQUENCE [LARGE SCALE GENOMIC DNA]</scope>
    <source>
        <strain evidence="3">CGMCC 4.3568</strain>
    </source>
</reference>
<dbReference type="STRING" id="490629.SAMN05216266_112180"/>
<dbReference type="Proteomes" id="UP000243799">
    <property type="component" value="Unassembled WGS sequence"/>
</dbReference>
<evidence type="ECO:0000313" key="2">
    <source>
        <dbReference type="EMBL" id="SFB46377.1"/>
    </source>
</evidence>
<dbReference type="RefSeq" id="WP_091674855.1">
    <property type="nucleotide sequence ID" value="NZ_FOKG01000012.1"/>
</dbReference>
<evidence type="ECO:0000256" key="1">
    <source>
        <dbReference type="SAM" id="MobiDB-lite"/>
    </source>
</evidence>
<evidence type="ECO:0000313" key="3">
    <source>
        <dbReference type="Proteomes" id="UP000243799"/>
    </source>
</evidence>
<organism evidence="2 3">
    <name type="scientific">Amycolatopsis marina</name>
    <dbReference type="NCBI Taxonomy" id="490629"/>
    <lineage>
        <taxon>Bacteria</taxon>
        <taxon>Bacillati</taxon>
        <taxon>Actinomycetota</taxon>
        <taxon>Actinomycetes</taxon>
        <taxon>Pseudonocardiales</taxon>
        <taxon>Pseudonocardiaceae</taxon>
        <taxon>Amycolatopsis</taxon>
    </lineage>
</organism>
<gene>
    <name evidence="2" type="ORF">SAMN05216266_112180</name>
</gene>
<sequence length="78" mass="8710">MIIDRMMYDAVRAEAAYRAEEMHKSGRLVRIVTSRRSNSRRKHGGSGGSSRSDGEVAVPRQRTGVHDHTDSVRTDRAA</sequence>
<protein>
    <submittedName>
        <fullName evidence="2">Uncharacterized protein</fullName>
    </submittedName>
</protein>